<comment type="caution">
    <text evidence="1">The sequence shown here is derived from an EMBL/GenBank/DDBJ whole genome shotgun (WGS) entry which is preliminary data.</text>
</comment>
<evidence type="ECO:0000313" key="2">
    <source>
        <dbReference type="Proteomes" id="UP001163046"/>
    </source>
</evidence>
<dbReference type="PANTHER" id="PTHR40240">
    <property type="entry name" value="PLEXUS, ISOFORM A"/>
    <property type="match status" value="1"/>
</dbReference>
<sequence>MSARPLVCAACNEPSPGPVRRLYYQPRKHGPFFPILERQKIGVKASLFSGGRVAVCTGCSSHLQRQWIAYEKNWTPLEKRTYTLLA</sequence>
<feature type="non-terminal residue" evidence="1">
    <location>
        <position position="86"/>
    </location>
</feature>
<dbReference type="Proteomes" id="UP001163046">
    <property type="component" value="Unassembled WGS sequence"/>
</dbReference>
<dbReference type="EMBL" id="MU827315">
    <property type="protein sequence ID" value="KAJ7358776.1"/>
    <property type="molecule type" value="Genomic_DNA"/>
</dbReference>
<name>A0A9W9YML1_9CNID</name>
<protein>
    <submittedName>
        <fullName evidence="1">WD repeat and HMG-box DNA binding-domain containing protein 1</fullName>
    </submittedName>
</protein>
<accession>A0A9W9YML1</accession>
<dbReference type="AlphaFoldDB" id="A0A9W9YML1"/>
<gene>
    <name evidence="1" type="primary">WDHD1_1</name>
    <name evidence="1" type="ORF">OS493_021555</name>
</gene>
<reference evidence="1" key="1">
    <citation type="submission" date="2023-01" db="EMBL/GenBank/DDBJ databases">
        <title>Genome assembly of the deep-sea coral Lophelia pertusa.</title>
        <authorList>
            <person name="Herrera S."/>
            <person name="Cordes E."/>
        </authorList>
    </citation>
    <scope>NUCLEOTIDE SEQUENCE</scope>
    <source>
        <strain evidence="1">USNM1676648</strain>
        <tissue evidence="1">Polyp</tissue>
    </source>
</reference>
<dbReference type="PANTHER" id="PTHR40240:SF1">
    <property type="entry name" value="PLEXUS, ISOFORM A"/>
    <property type="match status" value="1"/>
</dbReference>
<keyword evidence="2" id="KW-1185">Reference proteome</keyword>
<evidence type="ECO:0000313" key="1">
    <source>
        <dbReference type="EMBL" id="KAJ7358776.1"/>
    </source>
</evidence>
<dbReference type="OrthoDB" id="5990400at2759"/>
<organism evidence="1 2">
    <name type="scientific">Desmophyllum pertusum</name>
    <dbReference type="NCBI Taxonomy" id="174260"/>
    <lineage>
        <taxon>Eukaryota</taxon>
        <taxon>Metazoa</taxon>
        <taxon>Cnidaria</taxon>
        <taxon>Anthozoa</taxon>
        <taxon>Hexacorallia</taxon>
        <taxon>Scleractinia</taxon>
        <taxon>Caryophylliina</taxon>
        <taxon>Caryophylliidae</taxon>
        <taxon>Desmophyllum</taxon>
    </lineage>
</organism>
<proteinExistence type="predicted"/>